<reference evidence="1 2" key="1">
    <citation type="submission" date="2021-06" db="EMBL/GenBank/DDBJ databases">
        <authorList>
            <person name="Palmer J.M."/>
        </authorList>
    </citation>
    <scope>NUCLEOTIDE SEQUENCE [LARGE SCALE GENOMIC DNA]</scope>
    <source>
        <strain evidence="2">if_2019</strain>
        <tissue evidence="1">Muscle</tissue>
    </source>
</reference>
<keyword evidence="2" id="KW-1185">Reference proteome</keyword>
<evidence type="ECO:0000313" key="2">
    <source>
        <dbReference type="Proteomes" id="UP001482620"/>
    </source>
</evidence>
<dbReference type="EMBL" id="JAHRIQ010068770">
    <property type="protein sequence ID" value="MEQ2242731.1"/>
    <property type="molecule type" value="Genomic_DNA"/>
</dbReference>
<gene>
    <name evidence="1" type="ORF">ILYODFUR_039022</name>
</gene>
<protein>
    <submittedName>
        <fullName evidence="1">Uncharacterized protein</fullName>
    </submittedName>
</protein>
<sequence length="135" mass="15484">MLNAAVFHLQQRARHWLPRRVSNLPKNRKKPSELHKPLQQLSVDLDLVCRQRVYCFHKTERGDLNVAHSEENEVRSFACVMFLKWFESVVVSQFPDSPPASAQPPQKGWGAYTRFPVRFLSGPALLCTKPPGCVM</sequence>
<name>A0ABV0UCE8_9TELE</name>
<dbReference type="Proteomes" id="UP001482620">
    <property type="component" value="Unassembled WGS sequence"/>
</dbReference>
<proteinExistence type="predicted"/>
<evidence type="ECO:0000313" key="1">
    <source>
        <dbReference type="EMBL" id="MEQ2242731.1"/>
    </source>
</evidence>
<organism evidence="1 2">
    <name type="scientific">Ilyodon furcidens</name>
    <name type="common">goldbreast splitfin</name>
    <dbReference type="NCBI Taxonomy" id="33524"/>
    <lineage>
        <taxon>Eukaryota</taxon>
        <taxon>Metazoa</taxon>
        <taxon>Chordata</taxon>
        <taxon>Craniata</taxon>
        <taxon>Vertebrata</taxon>
        <taxon>Euteleostomi</taxon>
        <taxon>Actinopterygii</taxon>
        <taxon>Neopterygii</taxon>
        <taxon>Teleostei</taxon>
        <taxon>Neoteleostei</taxon>
        <taxon>Acanthomorphata</taxon>
        <taxon>Ovalentaria</taxon>
        <taxon>Atherinomorphae</taxon>
        <taxon>Cyprinodontiformes</taxon>
        <taxon>Goodeidae</taxon>
        <taxon>Ilyodon</taxon>
    </lineage>
</organism>
<comment type="caution">
    <text evidence="1">The sequence shown here is derived from an EMBL/GenBank/DDBJ whole genome shotgun (WGS) entry which is preliminary data.</text>
</comment>
<accession>A0ABV0UCE8</accession>